<dbReference type="GO" id="GO:0016757">
    <property type="term" value="F:glycosyltransferase activity"/>
    <property type="evidence" value="ECO:0007669"/>
    <property type="project" value="UniProtKB-KW"/>
</dbReference>
<proteinExistence type="predicted"/>
<dbReference type="EC" id="2.4.-.-" evidence="2"/>
<sequence>MLVTSTFQDALNTNTAIRPSLAEGFVEILGEAQVKTVPLDLAPAVIRQFRPDLVVAVGSLVPDASDLRGLRRAADGAGAELAYWLTDDPYEFDYAFKAELNADIIFSNDSWAVHHYRHGNVHHLPLAASRARHFRDLVPVSERENVVFFCGVAYPNRVALIRRADAVLSRHPVAILGTDWPSDIRCATNRRLSPAEMADHAAGARLTLNIGRDLDIANRRFALPPATPGPRTFEVALAGSAQLYFATGLEICDVFEPGREILLVDGVADIARAIAQALDDPAAIQAIAARAQSRALREHTYAQRAARILTLCRRTRVTMETAGAPERPRLAMVRR</sequence>
<evidence type="ECO:0000259" key="1">
    <source>
        <dbReference type="Pfam" id="PF13524"/>
    </source>
</evidence>
<keyword evidence="3" id="KW-1185">Reference proteome</keyword>
<gene>
    <name evidence="2" type="ORF">QWZ12_03285</name>
</gene>
<dbReference type="RefSeq" id="WP_238224222.1">
    <property type="nucleotide sequence ID" value="NZ_BPQD01000007.1"/>
</dbReference>
<feature type="domain" description="Spore protein YkvP/CgeB glycosyl transferase-like" evidence="1">
    <location>
        <begin position="160"/>
        <end position="309"/>
    </location>
</feature>
<accession>A0ABT8BCT9</accession>
<evidence type="ECO:0000313" key="3">
    <source>
        <dbReference type="Proteomes" id="UP001224644"/>
    </source>
</evidence>
<keyword evidence="2" id="KW-0328">Glycosyltransferase</keyword>
<dbReference type="EMBL" id="JAUFPX010000002">
    <property type="protein sequence ID" value="MDN3589630.1"/>
    <property type="molecule type" value="Genomic_DNA"/>
</dbReference>
<protein>
    <submittedName>
        <fullName evidence="2">Glycosyltransferase</fullName>
        <ecNumber evidence="2">2.4.-.-</ecNumber>
    </submittedName>
</protein>
<reference evidence="3" key="1">
    <citation type="journal article" date="2019" name="Int. J. Syst. Evol. Microbiol.">
        <title>The Global Catalogue of Microorganisms (GCM) 10K type strain sequencing project: providing services to taxonomists for standard genome sequencing and annotation.</title>
        <authorList>
            <consortium name="The Broad Institute Genomics Platform"/>
            <consortium name="The Broad Institute Genome Sequencing Center for Infectious Disease"/>
            <person name="Wu L."/>
            <person name="Ma J."/>
        </authorList>
    </citation>
    <scope>NUCLEOTIDE SEQUENCE [LARGE SCALE GENOMIC DNA]</scope>
    <source>
        <strain evidence="3">CECT 7069</strain>
    </source>
</reference>
<organism evidence="2 3">
    <name type="scientific">Methylobacterium adhaesivum</name>
    <dbReference type="NCBI Taxonomy" id="333297"/>
    <lineage>
        <taxon>Bacteria</taxon>
        <taxon>Pseudomonadati</taxon>
        <taxon>Pseudomonadota</taxon>
        <taxon>Alphaproteobacteria</taxon>
        <taxon>Hyphomicrobiales</taxon>
        <taxon>Methylobacteriaceae</taxon>
        <taxon>Methylobacterium</taxon>
    </lineage>
</organism>
<keyword evidence="2" id="KW-0808">Transferase</keyword>
<dbReference type="SUPFAM" id="SSF53756">
    <property type="entry name" value="UDP-Glycosyltransferase/glycogen phosphorylase"/>
    <property type="match status" value="1"/>
</dbReference>
<dbReference type="Proteomes" id="UP001224644">
    <property type="component" value="Unassembled WGS sequence"/>
</dbReference>
<comment type="caution">
    <text evidence="2">The sequence shown here is derived from an EMBL/GenBank/DDBJ whole genome shotgun (WGS) entry which is preliminary data.</text>
</comment>
<evidence type="ECO:0000313" key="2">
    <source>
        <dbReference type="EMBL" id="MDN3589630.1"/>
    </source>
</evidence>
<dbReference type="Pfam" id="PF13524">
    <property type="entry name" value="Glyco_trans_1_2"/>
    <property type="match status" value="1"/>
</dbReference>
<name>A0ABT8BCT9_9HYPH</name>
<dbReference type="InterPro" id="IPR055259">
    <property type="entry name" value="YkvP/CgeB_Glyco_trans-like"/>
</dbReference>